<keyword evidence="2 4" id="KW-0813">Transport</keyword>
<sequence>MKYIHRSADVRRFSKVFFVLFFVLAAAGTSFAQPKKPALTVAVSIPPMREWVNRIAGDRVAVTLIMPPGSSPHAFEPSPRQLVELGKAQVWFSIGVDFEYSLRPKVSAMYPRLAIVDVTKNVKFRTLRPGEQETEHESTDGHIDPALTNRDQHTWLGYEQARTEIAFILDTLIARDPAGAEVYKANYENYMKEIDAVYVSLKAKLAPLSGSQVFVYHPAFGYFLDMFNITQVAVELGGKEPTQKELMALVDLAKKEKARAIFTQAQFSESAAKAVAGAIGAAVVPIDPLAADWLENLSRMGQALLQAVPGGK</sequence>
<name>A0A3P3XQG9_9SPIR</name>
<dbReference type="GO" id="GO:0030001">
    <property type="term" value="P:metal ion transport"/>
    <property type="evidence" value="ECO:0007669"/>
    <property type="project" value="InterPro"/>
</dbReference>
<reference evidence="6" key="1">
    <citation type="submission" date="2017-02" db="EMBL/GenBank/DDBJ databases">
        <authorList>
            <person name="Regsiter A."/>
            <person name="William W."/>
        </authorList>
    </citation>
    <scope>NUCLEOTIDE SEQUENCE</scope>
    <source>
        <strain evidence="6">BdmA 4</strain>
    </source>
</reference>
<dbReference type="AlphaFoldDB" id="A0A3P3XQG9"/>
<evidence type="ECO:0000256" key="1">
    <source>
        <dbReference type="ARBA" id="ARBA00011028"/>
    </source>
</evidence>
<dbReference type="PRINTS" id="PR00690">
    <property type="entry name" value="ADHESNFAMILY"/>
</dbReference>
<evidence type="ECO:0000256" key="2">
    <source>
        <dbReference type="ARBA" id="ARBA00022448"/>
    </source>
</evidence>
<dbReference type="Pfam" id="PF01297">
    <property type="entry name" value="ZnuA"/>
    <property type="match status" value="1"/>
</dbReference>
<organism evidence="6">
    <name type="scientific">uncultured spirochete</name>
    <dbReference type="NCBI Taxonomy" id="156406"/>
    <lineage>
        <taxon>Bacteria</taxon>
        <taxon>Pseudomonadati</taxon>
        <taxon>Spirochaetota</taxon>
        <taxon>Spirochaetia</taxon>
        <taxon>Spirochaetales</taxon>
        <taxon>environmental samples</taxon>
    </lineage>
</organism>
<gene>
    <name evidence="6" type="ORF">SPIRO4BDMA_50066</name>
</gene>
<evidence type="ECO:0000256" key="3">
    <source>
        <dbReference type="ARBA" id="ARBA00022729"/>
    </source>
</evidence>
<evidence type="ECO:0000256" key="4">
    <source>
        <dbReference type="RuleBase" id="RU003512"/>
    </source>
</evidence>
<feature type="signal peptide" evidence="5">
    <location>
        <begin position="1"/>
        <end position="32"/>
    </location>
</feature>
<comment type="similarity">
    <text evidence="1 4">Belongs to the bacterial solute-binding protein 9 family.</text>
</comment>
<dbReference type="EMBL" id="FWDO01000005">
    <property type="protein sequence ID" value="SLM18551.1"/>
    <property type="molecule type" value="Genomic_DNA"/>
</dbReference>
<dbReference type="Gene3D" id="3.40.50.1980">
    <property type="entry name" value="Nitrogenase molybdenum iron protein domain"/>
    <property type="match status" value="2"/>
</dbReference>
<dbReference type="GO" id="GO:0046872">
    <property type="term" value="F:metal ion binding"/>
    <property type="evidence" value="ECO:0007669"/>
    <property type="project" value="InterPro"/>
</dbReference>
<proteinExistence type="inferred from homology"/>
<dbReference type="GO" id="GO:0007155">
    <property type="term" value="P:cell adhesion"/>
    <property type="evidence" value="ECO:0007669"/>
    <property type="project" value="InterPro"/>
</dbReference>
<dbReference type="SUPFAM" id="SSF53807">
    <property type="entry name" value="Helical backbone' metal receptor"/>
    <property type="match status" value="1"/>
</dbReference>
<evidence type="ECO:0000256" key="5">
    <source>
        <dbReference type="SAM" id="SignalP"/>
    </source>
</evidence>
<dbReference type="PANTHER" id="PTHR42953">
    <property type="entry name" value="HIGH-AFFINITY ZINC UPTAKE SYSTEM PROTEIN ZNUA-RELATED"/>
    <property type="match status" value="1"/>
</dbReference>
<feature type="chain" id="PRO_5018081515" evidence="5">
    <location>
        <begin position="33"/>
        <end position="312"/>
    </location>
</feature>
<accession>A0A3P3XQG9</accession>
<dbReference type="PANTHER" id="PTHR42953:SF3">
    <property type="entry name" value="HIGH-AFFINITY ZINC UPTAKE SYSTEM PROTEIN ZNUA"/>
    <property type="match status" value="1"/>
</dbReference>
<keyword evidence="3 5" id="KW-0732">Signal</keyword>
<dbReference type="InterPro" id="IPR006128">
    <property type="entry name" value="Lipoprotein_PsaA-like"/>
</dbReference>
<dbReference type="InterPro" id="IPR006127">
    <property type="entry name" value="ZnuA-like"/>
</dbReference>
<protein>
    <submittedName>
        <fullName evidence="6">Adhesion protein</fullName>
    </submittedName>
</protein>
<evidence type="ECO:0000313" key="6">
    <source>
        <dbReference type="EMBL" id="SLM18551.1"/>
    </source>
</evidence>
<dbReference type="InterPro" id="IPR050492">
    <property type="entry name" value="Bact_metal-bind_prot9"/>
</dbReference>